<feature type="domain" description="FAD-binding" evidence="4">
    <location>
        <begin position="9"/>
        <end position="353"/>
    </location>
</feature>
<dbReference type="EMBL" id="JBHSKG010000002">
    <property type="protein sequence ID" value="MFC5137833.1"/>
    <property type="molecule type" value="Genomic_DNA"/>
</dbReference>
<evidence type="ECO:0000259" key="4">
    <source>
        <dbReference type="Pfam" id="PF01494"/>
    </source>
</evidence>
<name>A0ABV9ZCH5_9PSEU</name>
<protein>
    <submittedName>
        <fullName evidence="5">FAD-dependent monooxygenase</fullName>
    </submittedName>
</protein>
<dbReference type="Gene3D" id="3.30.9.10">
    <property type="entry name" value="D-Amino Acid Oxidase, subunit A, domain 2"/>
    <property type="match status" value="1"/>
</dbReference>
<keyword evidence="6" id="KW-1185">Reference proteome</keyword>
<evidence type="ECO:0000313" key="5">
    <source>
        <dbReference type="EMBL" id="MFC5137833.1"/>
    </source>
</evidence>
<accession>A0ABV9ZCH5</accession>
<evidence type="ECO:0000256" key="1">
    <source>
        <dbReference type="ARBA" id="ARBA00001974"/>
    </source>
</evidence>
<sequence length="466" mass="48119">MRQHVQQKSDVLVIGGGAAGLAAAVTLGRHGIRTLVVEKRPSPSAWPRATVVSTRAMEHVRSWGLEPAVRAAGVDADVWLWECATLATAGEGRARAVGYPTREQAALVSPTTPVVVAQDRFEAVLRRHLATLPSVRVETGTEIATVTPGPDGAVATTADGRALHARYVVAADGAHSRVRQGLGVAVHGDDEGTLMGTQAVVRAPLAAVLGEVRFGLYWTTDTPGLFLPTGPDDRWIHAPGTGPGTTPGPDEIVESVRRGAGAAHLDVRVESIRAVHAAARLAETFRVGDVFLAGDAAHRVTPRGGTGMNTALQSGVDLAWKLAWVLRGWAGPELLDTYEAERRPVAEHVVARSADPGGSRRDVAAELAVDLGARLPHVALPDGRSTLDLLGPGWTVLAGPAGDGPARALAAERAGTAPVVVHALDALSARALGLAPDAALLARPDGVPAGLRSGAAAPDRLVDAAA</sequence>
<dbReference type="RefSeq" id="WP_378020037.1">
    <property type="nucleotide sequence ID" value="NZ_JBHSKG010000002.1"/>
</dbReference>
<gene>
    <name evidence="5" type="ORF">ACFPK1_06295</name>
</gene>
<dbReference type="Proteomes" id="UP001596175">
    <property type="component" value="Unassembled WGS sequence"/>
</dbReference>
<keyword evidence="5" id="KW-0503">Monooxygenase</keyword>
<dbReference type="InterPro" id="IPR050641">
    <property type="entry name" value="RIFMO-like"/>
</dbReference>
<dbReference type="InterPro" id="IPR036188">
    <property type="entry name" value="FAD/NAD-bd_sf"/>
</dbReference>
<reference evidence="6" key="1">
    <citation type="journal article" date="2019" name="Int. J. Syst. Evol. Microbiol.">
        <title>The Global Catalogue of Microorganisms (GCM) 10K type strain sequencing project: providing services to taxonomists for standard genome sequencing and annotation.</title>
        <authorList>
            <consortium name="The Broad Institute Genomics Platform"/>
            <consortium name="The Broad Institute Genome Sequencing Center for Infectious Disease"/>
            <person name="Wu L."/>
            <person name="Ma J."/>
        </authorList>
    </citation>
    <scope>NUCLEOTIDE SEQUENCE [LARGE SCALE GENOMIC DNA]</scope>
    <source>
        <strain evidence="6">XZYJ18</strain>
    </source>
</reference>
<comment type="cofactor">
    <cofactor evidence="1">
        <name>FAD</name>
        <dbReference type="ChEBI" id="CHEBI:57692"/>
    </cofactor>
</comment>
<dbReference type="Pfam" id="PF01494">
    <property type="entry name" value="FAD_binding_3"/>
    <property type="match status" value="1"/>
</dbReference>
<keyword evidence="2" id="KW-0285">Flavoprotein</keyword>
<keyword evidence="3" id="KW-0274">FAD</keyword>
<dbReference type="PRINTS" id="PR00420">
    <property type="entry name" value="RNGMNOXGNASE"/>
</dbReference>
<proteinExistence type="predicted"/>
<evidence type="ECO:0000313" key="6">
    <source>
        <dbReference type="Proteomes" id="UP001596175"/>
    </source>
</evidence>
<dbReference type="Gene3D" id="3.40.30.120">
    <property type="match status" value="1"/>
</dbReference>
<dbReference type="GO" id="GO:0004497">
    <property type="term" value="F:monooxygenase activity"/>
    <property type="evidence" value="ECO:0007669"/>
    <property type="project" value="UniProtKB-KW"/>
</dbReference>
<dbReference type="SUPFAM" id="SSF51905">
    <property type="entry name" value="FAD/NAD(P)-binding domain"/>
    <property type="match status" value="1"/>
</dbReference>
<dbReference type="Gene3D" id="3.50.50.60">
    <property type="entry name" value="FAD/NAD(P)-binding domain"/>
    <property type="match status" value="1"/>
</dbReference>
<dbReference type="InterPro" id="IPR002938">
    <property type="entry name" value="FAD-bd"/>
</dbReference>
<keyword evidence="5" id="KW-0560">Oxidoreductase</keyword>
<organism evidence="5 6">
    <name type="scientific">Actinomycetospora rhizophila</name>
    <dbReference type="NCBI Taxonomy" id="1416876"/>
    <lineage>
        <taxon>Bacteria</taxon>
        <taxon>Bacillati</taxon>
        <taxon>Actinomycetota</taxon>
        <taxon>Actinomycetes</taxon>
        <taxon>Pseudonocardiales</taxon>
        <taxon>Pseudonocardiaceae</taxon>
        <taxon>Actinomycetospora</taxon>
    </lineage>
</organism>
<evidence type="ECO:0000256" key="3">
    <source>
        <dbReference type="ARBA" id="ARBA00022827"/>
    </source>
</evidence>
<comment type="caution">
    <text evidence="5">The sequence shown here is derived from an EMBL/GenBank/DDBJ whole genome shotgun (WGS) entry which is preliminary data.</text>
</comment>
<evidence type="ECO:0000256" key="2">
    <source>
        <dbReference type="ARBA" id="ARBA00022630"/>
    </source>
</evidence>
<dbReference type="PANTHER" id="PTHR43004">
    <property type="entry name" value="TRK SYSTEM POTASSIUM UPTAKE PROTEIN"/>
    <property type="match status" value="1"/>
</dbReference>
<dbReference type="PANTHER" id="PTHR43004:SF19">
    <property type="entry name" value="BINDING MONOOXYGENASE, PUTATIVE (JCVI)-RELATED"/>
    <property type="match status" value="1"/>
</dbReference>